<name>A0A9W9DMX9_9AGAR</name>
<comment type="subcellular location">
    <subcellularLocation>
        <location evidence="1">Nucleus</location>
    </subcellularLocation>
</comment>
<evidence type="ECO:0000256" key="6">
    <source>
        <dbReference type="ARBA" id="ARBA00022842"/>
    </source>
</evidence>
<feature type="region of interest" description="Disordered" evidence="10">
    <location>
        <begin position="474"/>
        <end position="544"/>
    </location>
</feature>
<reference evidence="12" key="1">
    <citation type="submission" date="2022-08" db="EMBL/GenBank/DDBJ databases">
        <title>A Global Phylogenomic Analysis of the Shiitake Genus Lentinula.</title>
        <authorList>
            <consortium name="DOE Joint Genome Institute"/>
            <person name="Sierra-Patev S."/>
            <person name="Min B."/>
            <person name="Naranjo-Ortiz M."/>
            <person name="Looney B."/>
            <person name="Konkel Z."/>
            <person name="Slot J.C."/>
            <person name="Sakamoto Y."/>
            <person name="Steenwyk J.L."/>
            <person name="Rokas A."/>
            <person name="Carro J."/>
            <person name="Camarero S."/>
            <person name="Ferreira P."/>
            <person name="Molpeceres G."/>
            <person name="Ruiz-Duenas F.J."/>
            <person name="Serrano A."/>
            <person name="Henrissat B."/>
            <person name="Drula E."/>
            <person name="Hughes K.W."/>
            <person name="Mata J.L."/>
            <person name="Ishikawa N.K."/>
            <person name="Vargas-Isla R."/>
            <person name="Ushijima S."/>
            <person name="Smith C.A."/>
            <person name="Ahrendt S."/>
            <person name="Andreopoulos W."/>
            <person name="He G."/>
            <person name="Labutti K."/>
            <person name="Lipzen A."/>
            <person name="Ng V."/>
            <person name="Riley R."/>
            <person name="Sandor L."/>
            <person name="Barry K."/>
            <person name="Martinez A.T."/>
            <person name="Xiao Y."/>
            <person name="Gibbons J.G."/>
            <person name="Terashima K."/>
            <person name="Grigoriev I.V."/>
            <person name="Hibbett D.S."/>
        </authorList>
    </citation>
    <scope>NUCLEOTIDE SEQUENCE</scope>
    <source>
        <strain evidence="12">JLM2183</strain>
    </source>
</reference>
<keyword evidence="4" id="KW-0378">Hydrolase</keyword>
<dbReference type="InterPro" id="IPR012337">
    <property type="entry name" value="RNaseH-like_sf"/>
</dbReference>
<evidence type="ECO:0000256" key="8">
    <source>
        <dbReference type="ARBA" id="ARBA00040531"/>
    </source>
</evidence>
<accession>A0A9W9DMX9</accession>
<dbReference type="GO" id="GO:0003676">
    <property type="term" value="F:nucleic acid binding"/>
    <property type="evidence" value="ECO:0007669"/>
    <property type="project" value="InterPro"/>
</dbReference>
<comment type="caution">
    <text evidence="12">The sequence shown here is derived from an EMBL/GenBank/DDBJ whole genome shotgun (WGS) entry which is preliminary data.</text>
</comment>
<evidence type="ECO:0000256" key="5">
    <source>
        <dbReference type="ARBA" id="ARBA00022839"/>
    </source>
</evidence>
<dbReference type="SUPFAM" id="SSF53098">
    <property type="entry name" value="Ribonuclease H-like"/>
    <property type="match status" value="1"/>
</dbReference>
<dbReference type="GO" id="GO:0006139">
    <property type="term" value="P:nucleobase-containing compound metabolic process"/>
    <property type="evidence" value="ECO:0007669"/>
    <property type="project" value="InterPro"/>
</dbReference>
<gene>
    <name evidence="12" type="ORF">J3R30DRAFT_3704162</name>
</gene>
<dbReference type="Proteomes" id="UP001150266">
    <property type="component" value="Unassembled WGS sequence"/>
</dbReference>
<evidence type="ECO:0000256" key="4">
    <source>
        <dbReference type="ARBA" id="ARBA00022801"/>
    </source>
</evidence>
<organism evidence="12 13">
    <name type="scientific">Lentinula aciculospora</name>
    <dbReference type="NCBI Taxonomy" id="153920"/>
    <lineage>
        <taxon>Eukaryota</taxon>
        <taxon>Fungi</taxon>
        <taxon>Dikarya</taxon>
        <taxon>Basidiomycota</taxon>
        <taxon>Agaricomycotina</taxon>
        <taxon>Agaricomycetes</taxon>
        <taxon>Agaricomycetidae</taxon>
        <taxon>Agaricales</taxon>
        <taxon>Marasmiineae</taxon>
        <taxon>Omphalotaceae</taxon>
        <taxon>Lentinula</taxon>
    </lineage>
</organism>
<dbReference type="GO" id="GO:0008408">
    <property type="term" value="F:3'-5' exonuclease activity"/>
    <property type="evidence" value="ECO:0007669"/>
    <property type="project" value="InterPro"/>
</dbReference>
<dbReference type="Gene3D" id="3.30.420.10">
    <property type="entry name" value="Ribonuclease H-like superfamily/Ribonuclease H"/>
    <property type="match status" value="2"/>
</dbReference>
<dbReference type="OrthoDB" id="1920326at2759"/>
<proteinExistence type="predicted"/>
<dbReference type="GO" id="GO:0046872">
    <property type="term" value="F:metal ion binding"/>
    <property type="evidence" value="ECO:0007669"/>
    <property type="project" value="UniProtKB-KW"/>
</dbReference>
<dbReference type="InterPro" id="IPR036397">
    <property type="entry name" value="RNaseH_sf"/>
</dbReference>
<keyword evidence="7" id="KW-0539">Nucleus</keyword>
<evidence type="ECO:0000256" key="3">
    <source>
        <dbReference type="ARBA" id="ARBA00022723"/>
    </source>
</evidence>
<keyword evidence="13" id="KW-1185">Reference proteome</keyword>
<dbReference type="AlphaFoldDB" id="A0A9W9DMX9"/>
<keyword evidence="3" id="KW-0479">Metal-binding</keyword>
<dbReference type="GO" id="GO:0005634">
    <property type="term" value="C:nucleus"/>
    <property type="evidence" value="ECO:0007669"/>
    <property type="project" value="UniProtKB-SubCell"/>
</dbReference>
<dbReference type="PANTHER" id="PTHR13620">
    <property type="entry name" value="3-5 EXONUCLEASE"/>
    <property type="match status" value="1"/>
</dbReference>
<evidence type="ECO:0000256" key="2">
    <source>
        <dbReference type="ARBA" id="ARBA00022722"/>
    </source>
</evidence>
<feature type="region of interest" description="Disordered" evidence="10">
    <location>
        <begin position="358"/>
        <end position="397"/>
    </location>
</feature>
<feature type="compositionally biased region" description="Basic and acidic residues" evidence="10">
    <location>
        <begin position="365"/>
        <end position="374"/>
    </location>
</feature>
<keyword evidence="5" id="KW-0269">Exonuclease</keyword>
<dbReference type="InterPro" id="IPR051132">
    <property type="entry name" value="3-5_Exonuclease_domain"/>
</dbReference>
<dbReference type="EMBL" id="JAOTPV010000011">
    <property type="protein sequence ID" value="KAJ4476686.1"/>
    <property type="molecule type" value="Genomic_DNA"/>
</dbReference>
<evidence type="ECO:0000256" key="9">
    <source>
        <dbReference type="ARBA" id="ARBA00042761"/>
    </source>
</evidence>
<dbReference type="CDD" id="cd06141">
    <property type="entry name" value="WRN_exo"/>
    <property type="match status" value="1"/>
</dbReference>
<feature type="compositionally biased region" description="Basic and acidic residues" evidence="10">
    <location>
        <begin position="505"/>
        <end position="518"/>
    </location>
</feature>
<evidence type="ECO:0000313" key="13">
    <source>
        <dbReference type="Proteomes" id="UP001150266"/>
    </source>
</evidence>
<feature type="domain" description="3'-5' exonuclease" evidence="11">
    <location>
        <begin position="60"/>
        <end position="146"/>
    </location>
</feature>
<protein>
    <recommendedName>
        <fullName evidence="8">3'-5' exonuclease</fullName>
    </recommendedName>
    <alternativeName>
        <fullName evidence="9">Werner Syndrome-like exonuclease</fullName>
    </alternativeName>
</protein>
<evidence type="ECO:0000256" key="7">
    <source>
        <dbReference type="ARBA" id="ARBA00023242"/>
    </source>
</evidence>
<feature type="compositionally biased region" description="Low complexity" evidence="10">
    <location>
        <begin position="476"/>
        <end position="492"/>
    </location>
</feature>
<dbReference type="InterPro" id="IPR002562">
    <property type="entry name" value="3'-5'_exonuclease_dom"/>
</dbReference>
<keyword evidence="6" id="KW-0460">Magnesium</keyword>
<keyword evidence="2" id="KW-0540">Nuclease</keyword>
<evidence type="ECO:0000259" key="11">
    <source>
        <dbReference type="Pfam" id="PF01612"/>
    </source>
</evidence>
<dbReference type="PANTHER" id="PTHR13620:SF109">
    <property type="entry name" value="3'-5' EXONUCLEASE"/>
    <property type="match status" value="1"/>
</dbReference>
<sequence length="544" mass="60545">MASSASDPADTESSSTSSISSMKSYYLKNEPFASTTLRHLANGLNAIAFQTLRSPESFSAPFIGFDLEWKPNFRSGESENPVAVVQIAYRTASYVVHVRWMRHLPDGLAEILENPRIVKVGVGIQNDAKKLYRDLGICLNSCVDLSLFVKCVDSGLFAERLDRYADIPISPSVPSPPPPSLPSDCPPWEFYKSETFLGPYFHRLFRGPYSIAIGLARLAEVYEGLVLVKGKISRSNWDVELTPVQITYAALDAYAGYVVYDHLVKLFNLLEPTKRPKRKFYAFDCIRGRLYHCCGHNRRTLPGEQMEDTELPHLAAEYPTVPIFHPVEEEIALHLQGVGSDQPHGFVIWTPSNPEYDPGPMQPKKTPEEVEAARQARQKRNYERRKKEGQNQVDSEIGTVQDENANVNQIIMSADSRVVPQSRDMGANRGHPMTNALNRYSEISIASSTLHPELPSPSTAGSDGITALLQDMKIHGTPGSSTSISTSQAPASLSNTQKPEGFYRPPEESHRSNPEGFHRRSHNRRPKYMKSTFHSYPRPGGGGG</sequence>
<dbReference type="Pfam" id="PF01612">
    <property type="entry name" value="DNA_pol_A_exo1"/>
    <property type="match status" value="1"/>
</dbReference>
<evidence type="ECO:0000256" key="1">
    <source>
        <dbReference type="ARBA" id="ARBA00004123"/>
    </source>
</evidence>
<evidence type="ECO:0000313" key="12">
    <source>
        <dbReference type="EMBL" id="KAJ4476686.1"/>
    </source>
</evidence>
<feature type="compositionally biased region" description="Basic residues" evidence="10">
    <location>
        <begin position="519"/>
        <end position="528"/>
    </location>
</feature>
<evidence type="ECO:0000256" key="10">
    <source>
        <dbReference type="SAM" id="MobiDB-lite"/>
    </source>
</evidence>